<evidence type="ECO:0000256" key="1">
    <source>
        <dbReference type="ARBA" id="ARBA00004141"/>
    </source>
</evidence>
<organism evidence="7">
    <name type="scientific">Thermodesulforhabdus norvegica</name>
    <dbReference type="NCBI Taxonomy" id="39841"/>
    <lineage>
        <taxon>Bacteria</taxon>
        <taxon>Pseudomonadati</taxon>
        <taxon>Thermodesulfobacteriota</taxon>
        <taxon>Syntrophobacteria</taxon>
        <taxon>Syntrophobacterales</taxon>
        <taxon>Thermodesulforhabdaceae</taxon>
        <taxon>Thermodesulforhabdus</taxon>
    </lineage>
</organism>
<proteinExistence type="inferred from homology"/>
<comment type="similarity">
    <text evidence="2 6">Belongs to the GDT1 family.</text>
</comment>
<keyword evidence="5 6" id="KW-0472">Membrane</keyword>
<dbReference type="AlphaFoldDB" id="A0A7C1AYZ9"/>
<dbReference type="Pfam" id="PF01169">
    <property type="entry name" value="GDT1"/>
    <property type="match status" value="1"/>
</dbReference>
<dbReference type="GO" id="GO:0016020">
    <property type="term" value="C:membrane"/>
    <property type="evidence" value="ECO:0007669"/>
    <property type="project" value="UniProtKB-SubCell"/>
</dbReference>
<comment type="subcellular location">
    <subcellularLocation>
        <location evidence="1 6">Membrane</location>
        <topology evidence="1 6">Multi-pass membrane protein</topology>
    </subcellularLocation>
</comment>
<name>A0A7C1AYZ9_9BACT</name>
<accession>A0A7C1AYZ9</accession>
<evidence type="ECO:0000256" key="3">
    <source>
        <dbReference type="ARBA" id="ARBA00022692"/>
    </source>
</evidence>
<evidence type="ECO:0000256" key="2">
    <source>
        <dbReference type="ARBA" id="ARBA00009190"/>
    </source>
</evidence>
<dbReference type="Proteomes" id="UP000886355">
    <property type="component" value="Unassembled WGS sequence"/>
</dbReference>
<feature type="transmembrane region" description="Helical" evidence="6">
    <location>
        <begin position="35"/>
        <end position="56"/>
    </location>
</feature>
<evidence type="ECO:0000256" key="5">
    <source>
        <dbReference type="ARBA" id="ARBA00023136"/>
    </source>
</evidence>
<evidence type="ECO:0000256" key="6">
    <source>
        <dbReference type="RuleBase" id="RU365102"/>
    </source>
</evidence>
<sequence length="94" mass="10110">MDWKVFVSTFLAIFLAELGDKTQLATFSFAVGSKSRWTVFIAASLALTATSGLGVFSADLVQNWVSPYYLKLFSGALFVTIGICMLVATLKSAS</sequence>
<comment type="caution">
    <text evidence="6">Lacks conserved residue(s) required for the propagation of feature annotation.</text>
</comment>
<feature type="transmembrane region" description="Helical" evidence="6">
    <location>
        <begin position="68"/>
        <end position="90"/>
    </location>
</feature>
<evidence type="ECO:0000313" key="7">
    <source>
        <dbReference type="EMBL" id="HDL90422.1"/>
    </source>
</evidence>
<dbReference type="EMBL" id="DQZW01000279">
    <property type="protein sequence ID" value="HDL90422.1"/>
    <property type="molecule type" value="Genomic_DNA"/>
</dbReference>
<comment type="caution">
    <text evidence="7">The sequence shown here is derived from an EMBL/GenBank/DDBJ whole genome shotgun (WGS) entry which is preliminary data.</text>
</comment>
<gene>
    <name evidence="7" type="ORF">ENG14_05915</name>
</gene>
<dbReference type="GO" id="GO:0046873">
    <property type="term" value="F:metal ion transmembrane transporter activity"/>
    <property type="evidence" value="ECO:0007669"/>
    <property type="project" value="InterPro"/>
</dbReference>
<evidence type="ECO:0000256" key="4">
    <source>
        <dbReference type="ARBA" id="ARBA00022989"/>
    </source>
</evidence>
<keyword evidence="3 6" id="KW-0812">Transmembrane</keyword>
<protein>
    <recommendedName>
        <fullName evidence="6">GDT1 family protein</fullName>
    </recommendedName>
</protein>
<dbReference type="InterPro" id="IPR001727">
    <property type="entry name" value="GDT1-like"/>
</dbReference>
<keyword evidence="4 6" id="KW-1133">Transmembrane helix</keyword>
<reference evidence="7" key="1">
    <citation type="journal article" date="2020" name="mSystems">
        <title>Genome- and Community-Level Interaction Insights into Carbon Utilization and Element Cycling Functions of Hydrothermarchaeota in Hydrothermal Sediment.</title>
        <authorList>
            <person name="Zhou Z."/>
            <person name="Liu Y."/>
            <person name="Xu W."/>
            <person name="Pan J."/>
            <person name="Luo Z.H."/>
            <person name="Li M."/>
        </authorList>
    </citation>
    <scope>NUCLEOTIDE SEQUENCE [LARGE SCALE GENOMIC DNA]</scope>
    <source>
        <strain evidence="7">HyVt-19</strain>
    </source>
</reference>